<dbReference type="EMBL" id="BAABID010000009">
    <property type="protein sequence ID" value="GAA4729786.1"/>
    <property type="molecule type" value="Genomic_DNA"/>
</dbReference>
<feature type="transmembrane region" description="Helical" evidence="1">
    <location>
        <begin position="67"/>
        <end position="88"/>
    </location>
</feature>
<keyword evidence="1" id="KW-1133">Transmembrane helix</keyword>
<keyword evidence="1" id="KW-0812">Transmembrane</keyword>
<name>A0ABP8YI25_9MICO</name>
<gene>
    <name evidence="2" type="ORF">GCM10023216_21700</name>
</gene>
<dbReference type="InterPro" id="IPR018750">
    <property type="entry name" value="DUF2306_membrane"/>
</dbReference>
<feature type="transmembrane region" description="Helical" evidence="1">
    <location>
        <begin position="167"/>
        <end position="188"/>
    </location>
</feature>
<comment type="caution">
    <text evidence="2">The sequence shown here is derived from an EMBL/GenBank/DDBJ whole genome shotgun (WGS) entry which is preliminary data.</text>
</comment>
<feature type="transmembrane region" description="Helical" evidence="1">
    <location>
        <begin position="132"/>
        <end position="155"/>
    </location>
</feature>
<keyword evidence="1" id="KW-0472">Membrane</keyword>
<evidence type="ECO:0000256" key="1">
    <source>
        <dbReference type="SAM" id="Phobius"/>
    </source>
</evidence>
<dbReference type="Pfam" id="PF10067">
    <property type="entry name" value="DUF2306"/>
    <property type="match status" value="1"/>
</dbReference>
<evidence type="ECO:0000313" key="2">
    <source>
        <dbReference type="EMBL" id="GAA4729786.1"/>
    </source>
</evidence>
<dbReference type="RefSeq" id="WP_172150421.1">
    <property type="nucleotide sequence ID" value="NZ_BAABID010000009.1"/>
</dbReference>
<protein>
    <recommendedName>
        <fullName evidence="4">DUF2306 domain-containing protein</fullName>
    </recommendedName>
</protein>
<feature type="transmembrane region" description="Helical" evidence="1">
    <location>
        <begin position="109"/>
        <end position="126"/>
    </location>
</feature>
<reference evidence="3" key="1">
    <citation type="journal article" date="2019" name="Int. J. Syst. Evol. Microbiol.">
        <title>The Global Catalogue of Microorganisms (GCM) 10K type strain sequencing project: providing services to taxonomists for standard genome sequencing and annotation.</title>
        <authorList>
            <consortium name="The Broad Institute Genomics Platform"/>
            <consortium name="The Broad Institute Genome Sequencing Center for Infectious Disease"/>
            <person name="Wu L."/>
            <person name="Ma J."/>
        </authorList>
    </citation>
    <scope>NUCLEOTIDE SEQUENCE [LARGE SCALE GENOMIC DNA]</scope>
    <source>
        <strain evidence="3">JCM 18063</strain>
    </source>
</reference>
<keyword evidence="3" id="KW-1185">Reference proteome</keyword>
<dbReference type="Proteomes" id="UP001500956">
    <property type="component" value="Unassembled WGS sequence"/>
</dbReference>
<organism evidence="2 3">
    <name type="scientific">Isoptericola chiayiensis</name>
    <dbReference type="NCBI Taxonomy" id="579446"/>
    <lineage>
        <taxon>Bacteria</taxon>
        <taxon>Bacillati</taxon>
        <taxon>Actinomycetota</taxon>
        <taxon>Actinomycetes</taxon>
        <taxon>Micrococcales</taxon>
        <taxon>Promicromonosporaceae</taxon>
        <taxon>Isoptericola</taxon>
    </lineage>
</organism>
<accession>A0ABP8YI25</accession>
<proteinExistence type="predicted"/>
<sequence length="250" mass="26310">MTDPRATLRRPADRRRPAARTATLVALSALCVLVALVAVTPYLTGSLESLAADDAGLARNYVDRPTAVRAAFFVHLVAGGAALLLSPWQLWPGLRRRHPGLHRATGRTVLVAIGLAGVSGLVIAPVNEAGLVGVLGFGSLAVLWLAAAGLGWRAIRRGDVPAHRAWMIRAFALTFAGVTLRVWLGVLVGAQSLWPGSDADPAAMFDRAYAVVPFLSWVPNLVVAERVVRRGRLRADGGPRPAAPPTAPAA</sequence>
<feature type="transmembrane region" description="Helical" evidence="1">
    <location>
        <begin position="208"/>
        <end position="224"/>
    </location>
</feature>
<feature type="transmembrane region" description="Helical" evidence="1">
    <location>
        <begin position="21"/>
        <end position="43"/>
    </location>
</feature>
<evidence type="ECO:0000313" key="3">
    <source>
        <dbReference type="Proteomes" id="UP001500956"/>
    </source>
</evidence>
<evidence type="ECO:0008006" key="4">
    <source>
        <dbReference type="Google" id="ProtNLM"/>
    </source>
</evidence>